<dbReference type="PRINTS" id="PR00039">
    <property type="entry name" value="HTHLYSR"/>
</dbReference>
<dbReference type="EMBL" id="QNRT01000005">
    <property type="protein sequence ID" value="RBP48763.1"/>
    <property type="molecule type" value="Genomic_DNA"/>
</dbReference>
<evidence type="ECO:0000259" key="5">
    <source>
        <dbReference type="PROSITE" id="PS50931"/>
    </source>
</evidence>
<evidence type="ECO:0000313" key="7">
    <source>
        <dbReference type="Proteomes" id="UP000253083"/>
    </source>
</evidence>
<keyword evidence="4" id="KW-0804">Transcription</keyword>
<keyword evidence="2" id="KW-0805">Transcription regulation</keyword>
<keyword evidence="7" id="KW-1185">Reference proteome</keyword>
<dbReference type="InParanoid" id="A0A395JG32"/>
<dbReference type="PROSITE" id="PS50931">
    <property type="entry name" value="HTH_LYSR"/>
    <property type="match status" value="1"/>
</dbReference>
<keyword evidence="3" id="KW-0238">DNA-binding</keyword>
<dbReference type="InterPro" id="IPR036388">
    <property type="entry name" value="WH-like_DNA-bd_sf"/>
</dbReference>
<feature type="domain" description="HTH lysR-type" evidence="5">
    <location>
        <begin position="1"/>
        <end position="58"/>
    </location>
</feature>
<dbReference type="GO" id="GO:0003700">
    <property type="term" value="F:DNA-binding transcription factor activity"/>
    <property type="evidence" value="ECO:0007669"/>
    <property type="project" value="InterPro"/>
</dbReference>
<dbReference type="RefSeq" id="WP_113955362.1">
    <property type="nucleotide sequence ID" value="NZ_QNRT01000005.1"/>
</dbReference>
<evidence type="ECO:0000256" key="4">
    <source>
        <dbReference type="ARBA" id="ARBA00023163"/>
    </source>
</evidence>
<dbReference type="FunFam" id="3.40.190.290:FF:000001">
    <property type="entry name" value="Transcriptional regulator, LysR family"/>
    <property type="match status" value="1"/>
</dbReference>
<dbReference type="AlphaFoldDB" id="A0A395JG32"/>
<organism evidence="6 7">
    <name type="scientific">Arenicella xantha</name>
    <dbReference type="NCBI Taxonomy" id="644221"/>
    <lineage>
        <taxon>Bacteria</taxon>
        <taxon>Pseudomonadati</taxon>
        <taxon>Pseudomonadota</taxon>
        <taxon>Gammaproteobacteria</taxon>
        <taxon>Arenicellales</taxon>
        <taxon>Arenicellaceae</taxon>
        <taxon>Arenicella</taxon>
    </lineage>
</organism>
<evidence type="ECO:0000256" key="2">
    <source>
        <dbReference type="ARBA" id="ARBA00023015"/>
    </source>
</evidence>
<dbReference type="GO" id="GO:0006351">
    <property type="term" value="P:DNA-templated transcription"/>
    <property type="evidence" value="ECO:0007669"/>
    <property type="project" value="TreeGrafter"/>
</dbReference>
<gene>
    <name evidence="6" type="ORF">DFR28_105102</name>
</gene>
<dbReference type="Pfam" id="PF03466">
    <property type="entry name" value="LysR_substrate"/>
    <property type="match status" value="1"/>
</dbReference>
<dbReference type="CDD" id="cd08422">
    <property type="entry name" value="PBP2_CrgA_like"/>
    <property type="match status" value="1"/>
</dbReference>
<sequence length="302" mass="33568">MNVNDLTLFVRIADSGNITRAAQQLDISAAAASAAIKRLEKQLGVALFIRSTRQLRITGEGERFLVYCREALASLNAGQASIHSLKGKVAGELRISAPSDLGRNMLLDWVDEIMLAHPDLSIHLFLGDSLSDFYLDRVDLAIRYGNQEDSSMVAFELATINRILCASPTYLAKHGLPTKPSDLSKHNCLLLQLNSRPNRIWELVSNHQDDTGALKIQVRSDRCANDGDVVRRWAVAGRGIAFKSRLDVSEDLKSGRLVRVLPDHQSRRISLNLLSPTRRQITPAVLLLRDMLRAKFAQRLAI</sequence>
<evidence type="ECO:0000256" key="3">
    <source>
        <dbReference type="ARBA" id="ARBA00023125"/>
    </source>
</evidence>
<proteinExistence type="inferred from homology"/>
<evidence type="ECO:0000256" key="1">
    <source>
        <dbReference type="ARBA" id="ARBA00009437"/>
    </source>
</evidence>
<reference evidence="6 7" key="1">
    <citation type="submission" date="2018-06" db="EMBL/GenBank/DDBJ databases">
        <title>Genomic Encyclopedia of Type Strains, Phase IV (KMG-IV): sequencing the most valuable type-strain genomes for metagenomic binning, comparative biology and taxonomic classification.</title>
        <authorList>
            <person name="Goeker M."/>
        </authorList>
    </citation>
    <scope>NUCLEOTIDE SEQUENCE [LARGE SCALE GENOMIC DNA]</scope>
    <source>
        <strain evidence="6 7">DSM 24032</strain>
    </source>
</reference>
<accession>A0A395JG32</accession>
<evidence type="ECO:0000313" key="6">
    <source>
        <dbReference type="EMBL" id="RBP48763.1"/>
    </source>
</evidence>
<dbReference type="GO" id="GO:0043565">
    <property type="term" value="F:sequence-specific DNA binding"/>
    <property type="evidence" value="ECO:0007669"/>
    <property type="project" value="TreeGrafter"/>
</dbReference>
<dbReference type="Proteomes" id="UP000253083">
    <property type="component" value="Unassembled WGS sequence"/>
</dbReference>
<dbReference type="InterPro" id="IPR058163">
    <property type="entry name" value="LysR-type_TF_proteobact-type"/>
</dbReference>
<comment type="similarity">
    <text evidence="1">Belongs to the LysR transcriptional regulatory family.</text>
</comment>
<dbReference type="PANTHER" id="PTHR30537">
    <property type="entry name" value="HTH-TYPE TRANSCRIPTIONAL REGULATOR"/>
    <property type="match status" value="1"/>
</dbReference>
<name>A0A395JG32_9GAMM</name>
<dbReference type="InterPro" id="IPR000847">
    <property type="entry name" value="LysR_HTH_N"/>
</dbReference>
<protein>
    <submittedName>
        <fullName evidence="6">LysR family transcriptional regulator</fullName>
    </submittedName>
</protein>
<dbReference type="PANTHER" id="PTHR30537:SF21">
    <property type="entry name" value="HTH-TYPE TRANSCRIPTIONAL REGULATOR SINR-RELATED"/>
    <property type="match status" value="1"/>
</dbReference>
<dbReference type="Gene3D" id="3.40.190.290">
    <property type="match status" value="1"/>
</dbReference>
<dbReference type="SUPFAM" id="SSF46785">
    <property type="entry name" value="Winged helix' DNA-binding domain"/>
    <property type="match status" value="1"/>
</dbReference>
<dbReference type="OrthoDB" id="9786526at2"/>
<comment type="caution">
    <text evidence="6">The sequence shown here is derived from an EMBL/GenBank/DDBJ whole genome shotgun (WGS) entry which is preliminary data.</text>
</comment>
<dbReference type="Pfam" id="PF00126">
    <property type="entry name" value="HTH_1"/>
    <property type="match status" value="1"/>
</dbReference>
<dbReference type="InterPro" id="IPR005119">
    <property type="entry name" value="LysR_subst-bd"/>
</dbReference>
<dbReference type="FunFam" id="1.10.10.10:FF:000001">
    <property type="entry name" value="LysR family transcriptional regulator"/>
    <property type="match status" value="1"/>
</dbReference>
<dbReference type="SUPFAM" id="SSF53850">
    <property type="entry name" value="Periplasmic binding protein-like II"/>
    <property type="match status" value="1"/>
</dbReference>
<dbReference type="Gene3D" id="1.10.10.10">
    <property type="entry name" value="Winged helix-like DNA-binding domain superfamily/Winged helix DNA-binding domain"/>
    <property type="match status" value="1"/>
</dbReference>
<dbReference type="InterPro" id="IPR036390">
    <property type="entry name" value="WH_DNA-bd_sf"/>
</dbReference>